<dbReference type="InterPro" id="IPR007348">
    <property type="entry name" value="CopC_dom"/>
</dbReference>
<dbReference type="InterPro" id="IPR014756">
    <property type="entry name" value="Ig_E-set"/>
</dbReference>
<reference evidence="7 8" key="1">
    <citation type="submission" date="2020-04" db="EMBL/GenBank/DDBJ databases">
        <authorList>
            <person name="De Canck E."/>
        </authorList>
    </citation>
    <scope>NUCLEOTIDE SEQUENCE [LARGE SCALE GENOMIC DNA]</scope>
    <source>
        <strain evidence="7 8">LMG 29739</strain>
    </source>
</reference>
<dbReference type="GO" id="GO:0005507">
    <property type="term" value="F:copper ion binding"/>
    <property type="evidence" value="ECO:0007669"/>
    <property type="project" value="InterPro"/>
</dbReference>
<feature type="chain" id="PRO_5027093382" evidence="5">
    <location>
        <begin position="24"/>
        <end position="121"/>
    </location>
</feature>
<sequence>MNASLLRGFAAALTLAASQLAHAHAFPTREAPSAGAIVPAGAHVDVVIDFDEPVEPAFSSIIVSDGKGETVTKSKSLVNPTNHRRMSVALNALVPGVYAVAWTAIANDGHRTQGHYTFTVG</sequence>
<keyword evidence="4" id="KW-0186">Copper</keyword>
<evidence type="ECO:0000256" key="4">
    <source>
        <dbReference type="ARBA" id="ARBA00023008"/>
    </source>
</evidence>
<dbReference type="EMBL" id="CADIKF010000016">
    <property type="protein sequence ID" value="CAB3756235.1"/>
    <property type="molecule type" value="Genomic_DNA"/>
</dbReference>
<proteinExistence type="predicted"/>
<dbReference type="AlphaFoldDB" id="A0A6J5DTQ2"/>
<dbReference type="InterPro" id="IPR014755">
    <property type="entry name" value="Cu-Rt/internalin_Ig-like"/>
</dbReference>
<evidence type="ECO:0000313" key="7">
    <source>
        <dbReference type="EMBL" id="CAB3756235.1"/>
    </source>
</evidence>
<keyword evidence="3 5" id="KW-0732">Signal</keyword>
<evidence type="ECO:0000313" key="8">
    <source>
        <dbReference type="Proteomes" id="UP000494329"/>
    </source>
</evidence>
<evidence type="ECO:0000256" key="5">
    <source>
        <dbReference type="SAM" id="SignalP"/>
    </source>
</evidence>
<organism evidence="7 8">
    <name type="scientific">Paraburkholderia solisilvae</name>
    <dbReference type="NCBI Taxonomy" id="624376"/>
    <lineage>
        <taxon>Bacteria</taxon>
        <taxon>Pseudomonadati</taxon>
        <taxon>Pseudomonadota</taxon>
        <taxon>Betaproteobacteria</taxon>
        <taxon>Burkholderiales</taxon>
        <taxon>Burkholderiaceae</taxon>
        <taxon>Paraburkholderia</taxon>
    </lineage>
</organism>
<dbReference type="GO" id="GO:0046688">
    <property type="term" value="P:response to copper ion"/>
    <property type="evidence" value="ECO:0007669"/>
    <property type="project" value="InterPro"/>
</dbReference>
<dbReference type="PANTHER" id="PTHR34820">
    <property type="entry name" value="INNER MEMBRANE PROTEIN YEBZ"/>
    <property type="match status" value="1"/>
</dbReference>
<keyword evidence="2" id="KW-0479">Metal-binding</keyword>
<keyword evidence="8" id="KW-1185">Reference proteome</keyword>
<dbReference type="Gene3D" id="2.60.40.1220">
    <property type="match status" value="1"/>
</dbReference>
<dbReference type="Proteomes" id="UP000494329">
    <property type="component" value="Unassembled WGS sequence"/>
</dbReference>
<feature type="domain" description="CopC" evidence="6">
    <location>
        <begin position="24"/>
        <end position="120"/>
    </location>
</feature>
<dbReference type="RefSeq" id="WP_175111131.1">
    <property type="nucleotide sequence ID" value="NZ_CADIKF010000016.1"/>
</dbReference>
<dbReference type="SUPFAM" id="SSF81296">
    <property type="entry name" value="E set domains"/>
    <property type="match status" value="1"/>
</dbReference>
<comment type="subcellular location">
    <subcellularLocation>
        <location evidence="1">Cell envelope</location>
    </subcellularLocation>
</comment>
<dbReference type="GO" id="GO:0006825">
    <property type="term" value="P:copper ion transport"/>
    <property type="evidence" value="ECO:0007669"/>
    <property type="project" value="InterPro"/>
</dbReference>
<dbReference type="GO" id="GO:0042597">
    <property type="term" value="C:periplasmic space"/>
    <property type="evidence" value="ECO:0007669"/>
    <property type="project" value="InterPro"/>
</dbReference>
<evidence type="ECO:0000256" key="1">
    <source>
        <dbReference type="ARBA" id="ARBA00004196"/>
    </source>
</evidence>
<evidence type="ECO:0000259" key="6">
    <source>
        <dbReference type="Pfam" id="PF04234"/>
    </source>
</evidence>
<evidence type="ECO:0000256" key="3">
    <source>
        <dbReference type="ARBA" id="ARBA00022729"/>
    </source>
</evidence>
<protein>
    <submittedName>
        <fullName evidence="7">Protein YobA</fullName>
    </submittedName>
</protein>
<dbReference type="Pfam" id="PF04234">
    <property type="entry name" value="CopC"/>
    <property type="match status" value="1"/>
</dbReference>
<gene>
    <name evidence="7" type="primary">yobA_1</name>
    <name evidence="7" type="ORF">LMG29739_02399</name>
</gene>
<dbReference type="InterPro" id="IPR032694">
    <property type="entry name" value="CopC/D"/>
</dbReference>
<dbReference type="GO" id="GO:0005886">
    <property type="term" value="C:plasma membrane"/>
    <property type="evidence" value="ECO:0007669"/>
    <property type="project" value="TreeGrafter"/>
</dbReference>
<evidence type="ECO:0000256" key="2">
    <source>
        <dbReference type="ARBA" id="ARBA00022723"/>
    </source>
</evidence>
<dbReference type="GO" id="GO:0030313">
    <property type="term" value="C:cell envelope"/>
    <property type="evidence" value="ECO:0007669"/>
    <property type="project" value="UniProtKB-SubCell"/>
</dbReference>
<feature type="signal peptide" evidence="5">
    <location>
        <begin position="1"/>
        <end position="23"/>
    </location>
</feature>
<accession>A0A6J5DTQ2</accession>
<dbReference type="PANTHER" id="PTHR34820:SF4">
    <property type="entry name" value="INNER MEMBRANE PROTEIN YEBZ"/>
    <property type="match status" value="1"/>
</dbReference>
<name>A0A6J5DTQ2_9BURK</name>